<reference evidence="1 2" key="1">
    <citation type="journal article" date="2024" name="G3 (Bethesda)">
        <title>Genome assembly of Hibiscus sabdariffa L. provides insights into metabolisms of medicinal natural products.</title>
        <authorList>
            <person name="Kim T."/>
        </authorList>
    </citation>
    <scope>NUCLEOTIDE SEQUENCE [LARGE SCALE GENOMIC DNA]</scope>
    <source>
        <strain evidence="1">TK-2024</strain>
        <tissue evidence="1">Old leaves</tissue>
    </source>
</reference>
<dbReference type="EMBL" id="JBBPBN010000017">
    <property type="protein sequence ID" value="KAK9020089.1"/>
    <property type="molecule type" value="Genomic_DNA"/>
</dbReference>
<proteinExistence type="predicted"/>
<keyword evidence="2" id="KW-1185">Reference proteome</keyword>
<evidence type="ECO:0000313" key="2">
    <source>
        <dbReference type="Proteomes" id="UP001396334"/>
    </source>
</evidence>
<dbReference type="Gene3D" id="3.80.10.10">
    <property type="entry name" value="Ribonuclease Inhibitor"/>
    <property type="match status" value="1"/>
</dbReference>
<name>A0ABR2S553_9ROSI</name>
<evidence type="ECO:0000313" key="1">
    <source>
        <dbReference type="EMBL" id="KAK9020089.1"/>
    </source>
</evidence>
<comment type="caution">
    <text evidence="1">The sequence shown here is derived from an EMBL/GenBank/DDBJ whole genome shotgun (WGS) entry which is preliminary data.</text>
</comment>
<organism evidence="1 2">
    <name type="scientific">Hibiscus sabdariffa</name>
    <name type="common">roselle</name>
    <dbReference type="NCBI Taxonomy" id="183260"/>
    <lineage>
        <taxon>Eukaryota</taxon>
        <taxon>Viridiplantae</taxon>
        <taxon>Streptophyta</taxon>
        <taxon>Embryophyta</taxon>
        <taxon>Tracheophyta</taxon>
        <taxon>Spermatophyta</taxon>
        <taxon>Magnoliopsida</taxon>
        <taxon>eudicotyledons</taxon>
        <taxon>Gunneridae</taxon>
        <taxon>Pentapetalae</taxon>
        <taxon>rosids</taxon>
        <taxon>malvids</taxon>
        <taxon>Malvales</taxon>
        <taxon>Malvaceae</taxon>
        <taxon>Malvoideae</taxon>
        <taxon>Hibiscus</taxon>
    </lineage>
</organism>
<dbReference type="SUPFAM" id="SSF52047">
    <property type="entry name" value="RNI-like"/>
    <property type="match status" value="1"/>
</dbReference>
<dbReference type="Proteomes" id="UP001396334">
    <property type="component" value="Unassembled WGS sequence"/>
</dbReference>
<accession>A0ABR2S553</accession>
<gene>
    <name evidence="1" type="ORF">V6N11_054583</name>
</gene>
<sequence length="176" mass="20626">MSSLRNVRRLEILALIETDIDEIAEELVELSTLKSLYLRHEELTWLQELHVMSENNINLVELSSLSSLTALSLEVCTGGWFKENFVFPKLQRYVIFVNTNRFEDWQGLAFRTLKIEDLSSSLSELKNLFYNVEELRLEEVNELTCLWLKSWDERKTPLLSDLIFLKLDSLPDLKSI</sequence>
<dbReference type="InterPro" id="IPR032675">
    <property type="entry name" value="LRR_dom_sf"/>
</dbReference>
<protein>
    <submittedName>
        <fullName evidence="1">Uncharacterized protein</fullName>
    </submittedName>
</protein>